<dbReference type="NCBIfam" id="TIGR04011">
    <property type="entry name" value="poly_gGlu_PgsC"/>
    <property type="match status" value="1"/>
</dbReference>
<dbReference type="AlphaFoldDB" id="A0A644UBR9"/>
<feature type="transmembrane region" description="Helical" evidence="1">
    <location>
        <begin position="71"/>
        <end position="91"/>
    </location>
</feature>
<protein>
    <submittedName>
        <fullName evidence="2">Capsule biosynthesis protein CapC</fullName>
    </submittedName>
</protein>
<evidence type="ECO:0000313" key="2">
    <source>
        <dbReference type="EMBL" id="MPL76367.1"/>
    </source>
</evidence>
<keyword evidence="1" id="KW-0472">Membrane</keyword>
<dbReference type="Pfam" id="PF14102">
    <property type="entry name" value="Caps_synth_CapC"/>
    <property type="match status" value="1"/>
</dbReference>
<dbReference type="InterPro" id="IPR008338">
    <property type="entry name" value="Capsule_biosynth_CapC"/>
</dbReference>
<dbReference type="GO" id="GO:0045227">
    <property type="term" value="P:capsule polysaccharide biosynthetic process"/>
    <property type="evidence" value="ECO:0007669"/>
    <property type="project" value="InterPro"/>
</dbReference>
<feature type="transmembrane region" description="Helical" evidence="1">
    <location>
        <begin position="122"/>
        <end position="140"/>
    </location>
</feature>
<feature type="transmembrane region" description="Helical" evidence="1">
    <location>
        <begin position="41"/>
        <end position="59"/>
    </location>
</feature>
<proteinExistence type="predicted"/>
<keyword evidence="1" id="KW-1133">Transmembrane helix</keyword>
<dbReference type="PRINTS" id="PR01759">
    <property type="entry name" value="CAPSULEPROTC"/>
</dbReference>
<name>A0A644UBR9_9ZZZZ</name>
<comment type="caution">
    <text evidence="2">The sequence shown here is derived from an EMBL/GenBank/DDBJ whole genome shotgun (WGS) entry which is preliminary data.</text>
</comment>
<accession>A0A644UBR9</accession>
<dbReference type="EMBL" id="VSSQ01000097">
    <property type="protein sequence ID" value="MPL76367.1"/>
    <property type="molecule type" value="Genomic_DNA"/>
</dbReference>
<gene>
    <name evidence="2" type="primary">capC_2</name>
    <name evidence="2" type="ORF">SDC9_22212</name>
</gene>
<feature type="transmembrane region" description="Helical" evidence="1">
    <location>
        <begin position="12"/>
        <end position="35"/>
    </location>
</feature>
<reference evidence="2" key="1">
    <citation type="submission" date="2019-08" db="EMBL/GenBank/DDBJ databases">
        <authorList>
            <person name="Kucharzyk K."/>
            <person name="Murdoch R.W."/>
            <person name="Higgins S."/>
            <person name="Loffler F."/>
        </authorList>
    </citation>
    <scope>NUCLEOTIDE SEQUENCE</scope>
</reference>
<evidence type="ECO:0000256" key="1">
    <source>
        <dbReference type="SAM" id="Phobius"/>
    </source>
</evidence>
<organism evidence="2">
    <name type="scientific">bioreactor metagenome</name>
    <dbReference type="NCBI Taxonomy" id="1076179"/>
    <lineage>
        <taxon>unclassified sequences</taxon>
        <taxon>metagenomes</taxon>
        <taxon>ecological metagenomes</taxon>
    </lineage>
</organism>
<sequence>MHLYLFSGIAISLLITELTGFSPGGIVVAGYLSMFILQPRWIVGTILAALLTYGLVELVKNYALLYGRRLFVAYLLVGILFSQIASYLLLLYPMHNLGLSVIGYLIPGLIAKDFAKQGFSVTVLWLSVAVVLTRLVVLVAEG</sequence>
<dbReference type="GO" id="GO:0016020">
    <property type="term" value="C:membrane"/>
    <property type="evidence" value="ECO:0007669"/>
    <property type="project" value="InterPro"/>
</dbReference>
<keyword evidence="1" id="KW-0812">Transmembrane</keyword>